<dbReference type="GO" id="GO:1904680">
    <property type="term" value="F:peptide transmembrane transporter activity"/>
    <property type="evidence" value="ECO:0007669"/>
    <property type="project" value="TreeGrafter"/>
</dbReference>
<proteinExistence type="predicted"/>
<dbReference type="Gene3D" id="3.90.76.10">
    <property type="entry name" value="Dipeptide-binding Protein, Domain 1"/>
    <property type="match status" value="1"/>
</dbReference>
<feature type="domain" description="Solute-binding protein family 5" evidence="1">
    <location>
        <begin position="98"/>
        <end position="464"/>
    </location>
</feature>
<evidence type="ECO:0000313" key="3">
    <source>
        <dbReference type="Proteomes" id="UP000263094"/>
    </source>
</evidence>
<dbReference type="GO" id="GO:0015833">
    <property type="term" value="P:peptide transport"/>
    <property type="evidence" value="ECO:0007669"/>
    <property type="project" value="TreeGrafter"/>
</dbReference>
<dbReference type="PANTHER" id="PTHR30290">
    <property type="entry name" value="PERIPLASMIC BINDING COMPONENT OF ABC TRANSPORTER"/>
    <property type="match status" value="1"/>
</dbReference>
<dbReference type="EMBL" id="QUAK01000049">
    <property type="protein sequence ID" value="RFU87001.1"/>
    <property type="molecule type" value="Genomic_DNA"/>
</dbReference>
<dbReference type="Gene3D" id="3.10.105.10">
    <property type="entry name" value="Dipeptide-binding Protein, Domain 3"/>
    <property type="match status" value="1"/>
</dbReference>
<dbReference type="InterPro" id="IPR039424">
    <property type="entry name" value="SBP_5"/>
</dbReference>
<dbReference type="Pfam" id="PF00496">
    <property type="entry name" value="SBP_bac_5"/>
    <property type="match status" value="1"/>
</dbReference>
<accession>A0A372M7Z6</accession>
<organism evidence="2 3">
    <name type="scientific">Streptomyces triticagri</name>
    <dbReference type="NCBI Taxonomy" id="2293568"/>
    <lineage>
        <taxon>Bacteria</taxon>
        <taxon>Bacillati</taxon>
        <taxon>Actinomycetota</taxon>
        <taxon>Actinomycetes</taxon>
        <taxon>Kitasatosporales</taxon>
        <taxon>Streptomycetaceae</taxon>
        <taxon>Streptomyces</taxon>
    </lineage>
</organism>
<dbReference type="CDD" id="cd00995">
    <property type="entry name" value="PBP2_NikA_DppA_OppA_like"/>
    <property type="match status" value="1"/>
</dbReference>
<dbReference type="AlphaFoldDB" id="A0A372M7Z6"/>
<evidence type="ECO:0000313" key="2">
    <source>
        <dbReference type="EMBL" id="RFU87001.1"/>
    </source>
</evidence>
<dbReference type="GO" id="GO:0043190">
    <property type="term" value="C:ATP-binding cassette (ABC) transporter complex"/>
    <property type="evidence" value="ECO:0007669"/>
    <property type="project" value="InterPro"/>
</dbReference>
<protein>
    <submittedName>
        <fullName evidence="2">ABC transporter substrate-binding protein</fullName>
    </submittedName>
</protein>
<name>A0A372M7Z6_9ACTN</name>
<dbReference type="SUPFAM" id="SSF53850">
    <property type="entry name" value="Periplasmic binding protein-like II"/>
    <property type="match status" value="1"/>
</dbReference>
<reference evidence="2 3" key="1">
    <citation type="submission" date="2018-08" db="EMBL/GenBank/DDBJ databases">
        <title>Isolation, diversity and antifungal activity of Actinobacteria from wheat.</title>
        <authorList>
            <person name="Han C."/>
        </authorList>
    </citation>
    <scope>NUCLEOTIDE SEQUENCE [LARGE SCALE GENOMIC DNA]</scope>
    <source>
        <strain evidence="2 3">NEAU-YY421</strain>
    </source>
</reference>
<dbReference type="PANTHER" id="PTHR30290:SF83">
    <property type="entry name" value="ABC TRANSPORTER SUBSTRATE-BINDING PROTEIN"/>
    <property type="match status" value="1"/>
</dbReference>
<dbReference type="Proteomes" id="UP000263094">
    <property type="component" value="Unassembled WGS sequence"/>
</dbReference>
<dbReference type="Gene3D" id="3.40.190.10">
    <property type="entry name" value="Periplasmic binding protein-like II"/>
    <property type="match status" value="1"/>
</dbReference>
<dbReference type="InterPro" id="IPR000914">
    <property type="entry name" value="SBP_5_dom"/>
</dbReference>
<dbReference type="InterPro" id="IPR030678">
    <property type="entry name" value="Peptide/Ni-bd"/>
</dbReference>
<comment type="caution">
    <text evidence="2">The sequence shown here is derived from an EMBL/GenBank/DDBJ whole genome shotgun (WGS) entry which is preliminary data.</text>
</comment>
<dbReference type="GO" id="GO:0042597">
    <property type="term" value="C:periplasmic space"/>
    <property type="evidence" value="ECO:0007669"/>
    <property type="project" value="UniProtKB-ARBA"/>
</dbReference>
<evidence type="ECO:0000259" key="1">
    <source>
        <dbReference type="Pfam" id="PF00496"/>
    </source>
</evidence>
<sequence>MPSSEKPLEEALLAVPGSSGAVRRAVLAVGTAALVATVGGCGGGAGRGPVAAADGGSFSVGVPAWYVAHLTPARAGKSSVAEAVWTPLTRVDKDGRAVGAVAESIRSDDNRHWTVRLEEGWTFHNGEPVTAQSFADAWNAAAYGPNAMPYGYMFAAIDGYAALNPAEGRPTAKKLSGVDVVDAHTLRITLTKPLATFPYVLAGTVFAPMAKAAFKDLTAHDRRPIGNGPYRVAAPGLRPGVQEITLERYDGYAGPAGKAARIEVKSYQDDATAYTSFQAGAVDLALASGHRLARSQRTRPDSTEAAAVGGVSYLGFPLWDRRFTDPRVRRAFSLAIDRRSISRSLLQGLAEPAAGIAPDAVVGGGGRTCADCRYDPKEARRLLEEAGGWQGALTLWTEQDPLMQTVLEAVLNQLRSNLGIDRITIKAQPTEQLYPNLAQHKANGPFLLYMGAAYPALYAQAEQLFAAGSATNTTGYRGARFDALLDRAAARSGAAGSALARQAERAALKDLPLAPLYHPTTGAVHAENLTGVRLDALGDVRLPGIGIR</sequence>
<dbReference type="PIRSF" id="PIRSF002741">
    <property type="entry name" value="MppA"/>
    <property type="match status" value="1"/>
</dbReference>
<keyword evidence="3" id="KW-1185">Reference proteome</keyword>
<gene>
    <name evidence="2" type="ORF">DY218_09220</name>
</gene>